<reference evidence="2" key="1">
    <citation type="submission" date="2021-06" db="EMBL/GenBank/DDBJ databases">
        <authorList>
            <person name="Kallberg Y."/>
            <person name="Tangrot J."/>
            <person name="Rosling A."/>
        </authorList>
    </citation>
    <scope>NUCLEOTIDE SEQUENCE</scope>
    <source>
        <strain evidence="2">MA453B</strain>
    </source>
</reference>
<dbReference type="SUPFAM" id="SSF57889">
    <property type="entry name" value="Cysteine-rich domain"/>
    <property type="match status" value="1"/>
</dbReference>
<dbReference type="Pfam" id="PF00092">
    <property type="entry name" value="VWA"/>
    <property type="match status" value="1"/>
</dbReference>
<dbReference type="InterPro" id="IPR002035">
    <property type="entry name" value="VWF_A"/>
</dbReference>
<comment type="caution">
    <text evidence="2">The sequence shown here is derived from an EMBL/GenBank/DDBJ whole genome shotgun (WGS) entry which is preliminary data.</text>
</comment>
<dbReference type="SUPFAM" id="SSF53300">
    <property type="entry name" value="vWA-like"/>
    <property type="match status" value="1"/>
</dbReference>
<dbReference type="InterPro" id="IPR046349">
    <property type="entry name" value="C1-like_sf"/>
</dbReference>
<feature type="domain" description="VWFA" evidence="1">
    <location>
        <begin position="1"/>
        <end position="176"/>
    </location>
</feature>
<evidence type="ECO:0000313" key="3">
    <source>
        <dbReference type="Proteomes" id="UP000789405"/>
    </source>
</evidence>
<sequence length="349" mass="39482">MALVTRSTENTQISCAIKASTEFVRNLHRDGLDRGCIATFNSRMIVRQNFTRNEASLYRSLNGLKNYVNGSTRLYDSIVDIIKAFHTSGERTRPWILVVVTDGDDTGSTLSLLKCAGEISRLFTKDSSNFLFLVGVGDNVNSTKMEQMANAGNFIYFPVKDFFLLELVFLTIAHKITTSLSLSLGSLSVGNYSASWAEVQRHRNLSQVAIDYALLIDVSSSMNSVIRLPAPQCFAGHNLKQKYQKGEWWCDVCGKDGLTTNSQYHCDICSFDACSSHCKPSEVCEPKSHCQRRHPLRYVQTPKMWMCDECRKFCYGRRLQCKQCDYDMCSSCLENENLAYLMTSLLIKR</sequence>
<dbReference type="CDD" id="cd00198">
    <property type="entry name" value="vWFA"/>
    <property type="match status" value="1"/>
</dbReference>
<dbReference type="EMBL" id="CAJVPY010005340">
    <property type="protein sequence ID" value="CAG8640950.1"/>
    <property type="molecule type" value="Genomic_DNA"/>
</dbReference>
<evidence type="ECO:0000313" key="2">
    <source>
        <dbReference type="EMBL" id="CAG8640950.1"/>
    </source>
</evidence>
<name>A0A9N9GX92_9GLOM</name>
<keyword evidence="3" id="KW-1185">Reference proteome</keyword>
<dbReference type="Proteomes" id="UP000789405">
    <property type="component" value="Unassembled WGS sequence"/>
</dbReference>
<dbReference type="AlphaFoldDB" id="A0A9N9GX92"/>
<accession>A0A9N9GX92</accession>
<organism evidence="2 3">
    <name type="scientific">Dentiscutata erythropus</name>
    <dbReference type="NCBI Taxonomy" id="1348616"/>
    <lineage>
        <taxon>Eukaryota</taxon>
        <taxon>Fungi</taxon>
        <taxon>Fungi incertae sedis</taxon>
        <taxon>Mucoromycota</taxon>
        <taxon>Glomeromycotina</taxon>
        <taxon>Glomeromycetes</taxon>
        <taxon>Diversisporales</taxon>
        <taxon>Gigasporaceae</taxon>
        <taxon>Dentiscutata</taxon>
    </lineage>
</organism>
<dbReference type="InterPro" id="IPR036465">
    <property type="entry name" value="vWFA_dom_sf"/>
</dbReference>
<dbReference type="OrthoDB" id="409136at2759"/>
<dbReference type="Gene3D" id="3.40.50.410">
    <property type="entry name" value="von Willebrand factor, type A domain"/>
    <property type="match status" value="1"/>
</dbReference>
<evidence type="ECO:0000259" key="1">
    <source>
        <dbReference type="PROSITE" id="PS50234"/>
    </source>
</evidence>
<dbReference type="PROSITE" id="PS50234">
    <property type="entry name" value="VWFA"/>
    <property type="match status" value="1"/>
</dbReference>
<gene>
    <name evidence="2" type="ORF">DERYTH_LOCUS9654</name>
</gene>
<proteinExistence type="predicted"/>
<protein>
    <submittedName>
        <fullName evidence="2">20511_t:CDS:1</fullName>
    </submittedName>
</protein>